<comment type="similarity">
    <text evidence="1">Belongs to the peptidase A24 family.</text>
</comment>
<dbReference type="Pfam" id="PF01478">
    <property type="entry name" value="Peptidase_A24"/>
    <property type="match status" value="1"/>
</dbReference>
<keyword evidence="2" id="KW-0812">Transmembrane</keyword>
<dbReference type="EMBL" id="JBHSEC010000005">
    <property type="protein sequence ID" value="MFC4409729.1"/>
    <property type="molecule type" value="Genomic_DNA"/>
</dbReference>
<comment type="caution">
    <text evidence="4">The sequence shown here is derived from an EMBL/GenBank/DDBJ whole genome shotgun (WGS) entry which is preliminary data.</text>
</comment>
<proteinExistence type="inferred from homology"/>
<dbReference type="RefSeq" id="WP_378152797.1">
    <property type="nucleotide sequence ID" value="NZ_JBHSEC010000005.1"/>
</dbReference>
<keyword evidence="5" id="KW-1185">Reference proteome</keyword>
<feature type="transmembrane region" description="Helical" evidence="2">
    <location>
        <begin position="47"/>
        <end position="70"/>
    </location>
</feature>
<evidence type="ECO:0000313" key="5">
    <source>
        <dbReference type="Proteomes" id="UP001595817"/>
    </source>
</evidence>
<dbReference type="PANTHER" id="PTHR30487">
    <property type="entry name" value="TYPE 4 PREPILIN-LIKE PROTEINS LEADER PEPTIDE-PROCESSING ENZYME"/>
    <property type="match status" value="1"/>
</dbReference>
<dbReference type="Proteomes" id="UP001595817">
    <property type="component" value="Unassembled WGS sequence"/>
</dbReference>
<feature type="transmembrane region" description="Helical" evidence="2">
    <location>
        <begin position="91"/>
        <end position="117"/>
    </location>
</feature>
<evidence type="ECO:0000256" key="1">
    <source>
        <dbReference type="ARBA" id="ARBA00005801"/>
    </source>
</evidence>
<feature type="domain" description="Prepilin type IV endopeptidase peptidase" evidence="3">
    <location>
        <begin position="6"/>
        <end position="109"/>
    </location>
</feature>
<dbReference type="PANTHER" id="PTHR30487:SF0">
    <property type="entry name" value="PREPILIN LEADER PEPTIDASE_N-METHYLTRANSFERASE-RELATED"/>
    <property type="match status" value="1"/>
</dbReference>
<evidence type="ECO:0000259" key="3">
    <source>
        <dbReference type="Pfam" id="PF01478"/>
    </source>
</evidence>
<name>A0ABV8X3K4_9LACT</name>
<sequence length="172" mass="18416">MQSIDLLLLILLAICFVTDIRERKIYNKVLLPVLLLSVIWNTVMDGWSGLGSTLLGLVAGFLLLLIPYLMKGMGAGDVKLLAVVGAIKGPMFVLTTGVYMAVIGAALAVLLIGWRLLKAGQLLTLLHRSSLMNYGMKLNLIRSFSSKEALPYGVAIAFGAVVSLLTNGVISL</sequence>
<dbReference type="InterPro" id="IPR000045">
    <property type="entry name" value="Prepilin_IV_endopep_pep"/>
</dbReference>
<accession>A0ABV8X3K4</accession>
<gene>
    <name evidence="4" type="ORF">ACFOZY_04680</name>
</gene>
<feature type="transmembrane region" description="Helical" evidence="2">
    <location>
        <begin position="149"/>
        <end position="170"/>
    </location>
</feature>
<protein>
    <submittedName>
        <fullName evidence="4">Prepilin peptidase</fullName>
    </submittedName>
</protein>
<reference evidence="5" key="1">
    <citation type="journal article" date="2019" name="Int. J. Syst. Evol. Microbiol.">
        <title>The Global Catalogue of Microorganisms (GCM) 10K type strain sequencing project: providing services to taxonomists for standard genome sequencing and annotation.</title>
        <authorList>
            <consortium name="The Broad Institute Genomics Platform"/>
            <consortium name="The Broad Institute Genome Sequencing Center for Infectious Disease"/>
            <person name="Wu L."/>
            <person name="Ma J."/>
        </authorList>
    </citation>
    <scope>NUCLEOTIDE SEQUENCE [LARGE SCALE GENOMIC DNA]</scope>
    <source>
        <strain evidence="5">CCUG 59778</strain>
    </source>
</reference>
<dbReference type="Gene3D" id="1.20.120.1220">
    <property type="match status" value="1"/>
</dbReference>
<dbReference type="InterPro" id="IPR050882">
    <property type="entry name" value="Prepilin_peptidase/N-MTase"/>
</dbReference>
<organism evidence="4 5">
    <name type="scientific">Chungangia koreensis</name>
    <dbReference type="NCBI Taxonomy" id="752657"/>
    <lineage>
        <taxon>Bacteria</taxon>
        <taxon>Bacillati</taxon>
        <taxon>Bacillota</taxon>
        <taxon>Bacilli</taxon>
        <taxon>Lactobacillales</taxon>
        <taxon>Chungangia</taxon>
    </lineage>
</organism>
<keyword evidence="2" id="KW-1133">Transmembrane helix</keyword>
<keyword evidence="2" id="KW-0472">Membrane</keyword>
<evidence type="ECO:0000256" key="2">
    <source>
        <dbReference type="SAM" id="Phobius"/>
    </source>
</evidence>
<evidence type="ECO:0000313" key="4">
    <source>
        <dbReference type="EMBL" id="MFC4409729.1"/>
    </source>
</evidence>